<comment type="subcellular location">
    <subcellularLocation>
        <location evidence="1 14">Mitochondrion inner membrane</location>
        <topology evidence="1 14">Single-pass membrane protein</topology>
        <orientation evidence="1 14">Matrix side</orientation>
    </subcellularLocation>
</comment>
<dbReference type="Pfam" id="PF06212">
    <property type="entry name" value="GRIM-19"/>
    <property type="match status" value="1"/>
</dbReference>
<evidence type="ECO:0000256" key="4">
    <source>
        <dbReference type="ARBA" id="ARBA00022448"/>
    </source>
</evidence>
<evidence type="ECO:0000256" key="7">
    <source>
        <dbReference type="ARBA" id="ARBA00022792"/>
    </source>
</evidence>
<keyword evidence="9 14" id="KW-1133">Transmembrane helix</keyword>
<evidence type="ECO:0000313" key="16">
    <source>
        <dbReference type="Proteomes" id="UP000242457"/>
    </source>
</evidence>
<keyword evidence="7 14" id="KW-0999">Mitochondrion inner membrane</keyword>
<dbReference type="STRING" id="94128.A0A2A3EPH5"/>
<evidence type="ECO:0000256" key="12">
    <source>
        <dbReference type="ARBA" id="ARBA00045908"/>
    </source>
</evidence>
<evidence type="ECO:0000256" key="5">
    <source>
        <dbReference type="ARBA" id="ARBA00022660"/>
    </source>
</evidence>
<keyword evidence="11 14" id="KW-0472">Membrane</keyword>
<keyword evidence="10 14" id="KW-0496">Mitochondrion</keyword>
<comment type="subunit">
    <text evidence="13">Complex I is composed of 45 different subunits. Interacts with CARD15, but not with CARD4. Interacts with STAT3, but not with STAT1, STAT2 and STAT5A. Interacts with OLFM4.</text>
</comment>
<dbReference type="Proteomes" id="UP000242457">
    <property type="component" value="Unassembled WGS sequence"/>
</dbReference>
<keyword evidence="15" id="KW-0830">Ubiquinone</keyword>
<dbReference type="PANTHER" id="PTHR12966">
    <property type="entry name" value="NADH DEHYDROGENASE UBIQUINONE 1 ALPHA SUBCOMPLEX SUBUNIT 13"/>
    <property type="match status" value="1"/>
</dbReference>
<dbReference type="AlphaFoldDB" id="A0A2A3EPH5"/>
<dbReference type="EMBL" id="KZ288210">
    <property type="protein sequence ID" value="PBC32941.1"/>
    <property type="molecule type" value="Genomic_DNA"/>
</dbReference>
<evidence type="ECO:0000313" key="15">
    <source>
        <dbReference type="EMBL" id="PBC32941.1"/>
    </source>
</evidence>
<keyword evidence="5 14" id="KW-0679">Respiratory chain</keyword>
<gene>
    <name evidence="15" type="ORF">APICC_01635</name>
</gene>
<keyword evidence="8 14" id="KW-0249">Electron transport</keyword>
<dbReference type="GO" id="GO:0045271">
    <property type="term" value="C:respiratory chain complex I"/>
    <property type="evidence" value="ECO:0007669"/>
    <property type="project" value="UniProtKB-UniRule"/>
</dbReference>
<reference evidence="15 16" key="1">
    <citation type="submission" date="2014-07" db="EMBL/GenBank/DDBJ databases">
        <title>Genomic and transcriptomic analysis on Apis cerana provide comprehensive insights into honey bee biology.</title>
        <authorList>
            <person name="Diao Q."/>
            <person name="Sun L."/>
            <person name="Zheng H."/>
            <person name="Zheng H."/>
            <person name="Xu S."/>
            <person name="Wang S."/>
            <person name="Zeng Z."/>
            <person name="Hu F."/>
            <person name="Su S."/>
            <person name="Wu J."/>
        </authorList>
    </citation>
    <scope>NUCLEOTIDE SEQUENCE [LARGE SCALE GENOMIC DNA]</scope>
    <source>
        <tissue evidence="15">Pupae without intestine</tissue>
    </source>
</reference>
<comment type="function">
    <text evidence="14">Complex I functions in the transfer of electrons from NADH to the respiratory chain. Accessory subunit of the mitochondrial membrane respiratory chain NADH dehydrogenase (Complex I), that is believed not to be involved in catalysis.</text>
</comment>
<feature type="transmembrane region" description="Helical" evidence="14">
    <location>
        <begin position="32"/>
        <end position="53"/>
    </location>
</feature>
<comment type="function">
    <text evidence="12">Accessory subunit of the mitochondrial membrane respiratory chain NADH dehydrogenase (Complex I), that is believed not to be involved in catalysis. Complex I functions in the transfer of electrons from NADH to the respiratory chain. The immediate electron acceptor for the enzyme is believed to be ubiquinone. Involved in the interferon/all-trans-retinoic acid (IFN/RA) induced cell death. This apoptotic activity is inhibited by interaction with viral IRF1. Prevents the transactivation of STAT3 target genes. May play a role in CARD15-mediated innate mucosal responses and serve to regulate intestinal epithelial cell responses to microbes.</text>
</comment>
<evidence type="ECO:0000256" key="2">
    <source>
        <dbReference type="ARBA" id="ARBA00007312"/>
    </source>
</evidence>
<evidence type="ECO:0000256" key="11">
    <source>
        <dbReference type="ARBA" id="ARBA00023136"/>
    </source>
</evidence>
<keyword evidence="6 14" id="KW-0812">Transmembrane</keyword>
<protein>
    <recommendedName>
        <fullName evidence="3 14">NADH dehydrogenase [ubiquinone] 1 alpha subcomplex subunit 13</fullName>
    </recommendedName>
</protein>
<evidence type="ECO:0000256" key="8">
    <source>
        <dbReference type="ARBA" id="ARBA00022982"/>
    </source>
</evidence>
<dbReference type="PANTHER" id="PTHR12966:SF0">
    <property type="entry name" value="NADH DEHYDROGENASE [UBIQUINONE] 1 ALPHA SUBCOMPLEX SUBUNIT 13"/>
    <property type="match status" value="1"/>
</dbReference>
<sequence length="152" mass="17853">MSTAKKGFTQDLPPKGGYAPFQIARTKLRTLFTGRLSMGIFVAVNVFGFPLYYQNWKEVRQNIIEAKSQELATLPILYAERDRTLLKHMKRLRNIEDDVMKDFPYWEVGTLFGTQIYESLPEDTYIEPLPMELFTYTSLQDYPIYFYSHLLT</sequence>
<evidence type="ECO:0000256" key="3">
    <source>
        <dbReference type="ARBA" id="ARBA00018192"/>
    </source>
</evidence>
<dbReference type="InterPro" id="IPR009346">
    <property type="entry name" value="GRIM-19"/>
</dbReference>
<proteinExistence type="inferred from homology"/>
<dbReference type="OrthoDB" id="3308at2759"/>
<evidence type="ECO:0000256" key="13">
    <source>
        <dbReference type="ARBA" id="ARBA00046797"/>
    </source>
</evidence>
<evidence type="ECO:0000256" key="6">
    <source>
        <dbReference type="ARBA" id="ARBA00022692"/>
    </source>
</evidence>
<keyword evidence="16" id="KW-1185">Reference proteome</keyword>
<organism evidence="15 16">
    <name type="scientific">Apis cerana cerana</name>
    <name type="common">Oriental honeybee</name>
    <dbReference type="NCBI Taxonomy" id="94128"/>
    <lineage>
        <taxon>Eukaryota</taxon>
        <taxon>Metazoa</taxon>
        <taxon>Ecdysozoa</taxon>
        <taxon>Arthropoda</taxon>
        <taxon>Hexapoda</taxon>
        <taxon>Insecta</taxon>
        <taxon>Pterygota</taxon>
        <taxon>Neoptera</taxon>
        <taxon>Endopterygota</taxon>
        <taxon>Hymenoptera</taxon>
        <taxon>Apocrita</taxon>
        <taxon>Aculeata</taxon>
        <taxon>Apoidea</taxon>
        <taxon>Anthophila</taxon>
        <taxon>Apidae</taxon>
        <taxon>Apis</taxon>
    </lineage>
</organism>
<evidence type="ECO:0000256" key="9">
    <source>
        <dbReference type="ARBA" id="ARBA00022989"/>
    </source>
</evidence>
<accession>A0A2A3EPH5</accession>
<evidence type="ECO:0000256" key="1">
    <source>
        <dbReference type="ARBA" id="ARBA00004298"/>
    </source>
</evidence>
<keyword evidence="4 14" id="KW-0813">Transport</keyword>
<comment type="similarity">
    <text evidence="2 14">Belongs to the complex I NDUFA13 subunit family.</text>
</comment>
<evidence type="ECO:0000256" key="14">
    <source>
        <dbReference type="RuleBase" id="RU368034"/>
    </source>
</evidence>
<name>A0A2A3EPH5_APICC</name>
<evidence type="ECO:0000256" key="10">
    <source>
        <dbReference type="ARBA" id="ARBA00023128"/>
    </source>
</evidence>
<dbReference type="GO" id="GO:0005743">
    <property type="term" value="C:mitochondrial inner membrane"/>
    <property type="evidence" value="ECO:0007669"/>
    <property type="project" value="UniProtKB-SubCell"/>
</dbReference>